<keyword evidence="4" id="KW-0133">Cell shape</keyword>
<feature type="transmembrane region" description="Helical" evidence="9">
    <location>
        <begin position="189"/>
        <end position="212"/>
    </location>
</feature>
<dbReference type="Proteomes" id="UP001165124">
    <property type="component" value="Unassembled WGS sequence"/>
</dbReference>
<keyword evidence="5" id="KW-0573">Peptidoglycan synthesis</keyword>
<evidence type="ECO:0000313" key="11">
    <source>
        <dbReference type="Proteomes" id="UP001165124"/>
    </source>
</evidence>
<dbReference type="GO" id="GO:0008360">
    <property type="term" value="P:regulation of cell shape"/>
    <property type="evidence" value="ECO:0007669"/>
    <property type="project" value="UniProtKB-KW"/>
</dbReference>
<evidence type="ECO:0000256" key="3">
    <source>
        <dbReference type="ARBA" id="ARBA00022692"/>
    </source>
</evidence>
<feature type="transmembrane region" description="Helical" evidence="9">
    <location>
        <begin position="318"/>
        <end position="343"/>
    </location>
</feature>
<dbReference type="PRINTS" id="PR01806">
    <property type="entry name" value="VIRFACTRMVIN"/>
</dbReference>
<feature type="transmembrane region" description="Helical" evidence="9">
    <location>
        <begin position="482"/>
        <end position="504"/>
    </location>
</feature>
<accession>A0A9W6PP78</accession>
<feature type="transmembrane region" description="Helical" evidence="9">
    <location>
        <begin position="389"/>
        <end position="410"/>
    </location>
</feature>
<evidence type="ECO:0000313" key="10">
    <source>
        <dbReference type="EMBL" id="GLW61990.1"/>
    </source>
</evidence>
<feature type="transmembrane region" description="Helical" evidence="9">
    <location>
        <begin position="449"/>
        <end position="470"/>
    </location>
</feature>
<dbReference type="GO" id="GO:0015648">
    <property type="term" value="F:lipid-linked peptidoglycan transporter activity"/>
    <property type="evidence" value="ECO:0007669"/>
    <property type="project" value="TreeGrafter"/>
</dbReference>
<comment type="caution">
    <text evidence="10">The sequence shown here is derived from an EMBL/GenBank/DDBJ whole genome shotgun (WGS) entry which is preliminary data.</text>
</comment>
<dbReference type="GO" id="GO:0005886">
    <property type="term" value="C:plasma membrane"/>
    <property type="evidence" value="ECO:0007669"/>
    <property type="project" value="UniProtKB-SubCell"/>
</dbReference>
<evidence type="ECO:0000256" key="9">
    <source>
        <dbReference type="SAM" id="Phobius"/>
    </source>
</evidence>
<feature type="transmembrane region" description="Helical" evidence="9">
    <location>
        <begin position="135"/>
        <end position="154"/>
    </location>
</feature>
<feature type="transmembrane region" description="Helical" evidence="9">
    <location>
        <begin position="363"/>
        <end position="382"/>
    </location>
</feature>
<keyword evidence="11" id="KW-1185">Reference proteome</keyword>
<feature type="transmembrane region" description="Helical" evidence="9">
    <location>
        <begin position="96"/>
        <end position="123"/>
    </location>
</feature>
<feature type="transmembrane region" description="Helical" evidence="9">
    <location>
        <begin position="416"/>
        <end position="437"/>
    </location>
</feature>
<protein>
    <submittedName>
        <fullName evidence="10">Membrane protein</fullName>
    </submittedName>
</protein>
<dbReference type="GO" id="GO:0009252">
    <property type="term" value="P:peptidoglycan biosynthetic process"/>
    <property type="evidence" value="ECO:0007669"/>
    <property type="project" value="UniProtKB-KW"/>
</dbReference>
<evidence type="ECO:0000256" key="2">
    <source>
        <dbReference type="ARBA" id="ARBA00022475"/>
    </source>
</evidence>
<dbReference type="RefSeq" id="WP_083951539.1">
    <property type="nucleotide sequence ID" value="NZ_BSRZ01000001.1"/>
</dbReference>
<evidence type="ECO:0000256" key="1">
    <source>
        <dbReference type="ARBA" id="ARBA00004651"/>
    </source>
</evidence>
<feature type="transmembrane region" description="Helical" evidence="9">
    <location>
        <begin position="233"/>
        <end position="250"/>
    </location>
</feature>
<dbReference type="PANTHER" id="PTHR47019:SF1">
    <property type="entry name" value="LIPID II FLIPPASE MURJ"/>
    <property type="match status" value="1"/>
</dbReference>
<keyword evidence="3 9" id="KW-0812">Transmembrane</keyword>
<dbReference type="InterPro" id="IPR004268">
    <property type="entry name" value="MurJ"/>
</dbReference>
<keyword evidence="6 9" id="KW-1133">Transmembrane helix</keyword>
<keyword evidence="2" id="KW-1003">Cell membrane</keyword>
<dbReference type="InterPro" id="IPR051050">
    <property type="entry name" value="Lipid_II_flippase_MurJ/MviN"/>
</dbReference>
<feature type="transmembrane region" description="Helical" evidence="9">
    <location>
        <begin position="166"/>
        <end position="183"/>
    </location>
</feature>
<evidence type="ECO:0000256" key="8">
    <source>
        <dbReference type="SAM" id="MobiDB-lite"/>
    </source>
</evidence>
<organism evidence="10 11">
    <name type="scientific">Actinomadura rubrobrunea</name>
    <dbReference type="NCBI Taxonomy" id="115335"/>
    <lineage>
        <taxon>Bacteria</taxon>
        <taxon>Bacillati</taxon>
        <taxon>Actinomycetota</taxon>
        <taxon>Actinomycetes</taxon>
        <taxon>Streptosporangiales</taxon>
        <taxon>Thermomonosporaceae</taxon>
        <taxon>Actinomadura</taxon>
    </lineage>
</organism>
<name>A0A9W6PP78_9ACTN</name>
<sequence>MTAVEAAPARRVSIGRATAVTALLTASGTSLGFVRDLVMAHQFGASGGTDAFLVGWTIPETVSSLLIEDAMALAVVPAVSLALHRRGHARAFVASALPRLAAVLAVAALLSALAAPVLVGMLAPGIGRPDDAVRCVRLTSLTILTFGVVGFMSATLRAHHRFGPPACIYAAYNTGILTMIAVFHEPLGVTSAALGVAFGSLLMIAVQAPVFARCLAPAHVPHRAALEGEAGRAAALGLAAIAPIVLWSLLRQGQVLVERFLGSSLSEGSISHLNYAERVAQAPVMLSLLLVAVTFPRLARATAAGDLTMVRRRMECDIVAVGGMVLCATAFVVAFAPTIITVLFEHGRFTGGDTQSTASIMRIYAVGLLAQAMVAVAGRGFFARGTPSWYPVSCVALGLGATAAIGVATVKGFGVGGLAAANAAGVSVSATLLLVGLRKRLAAISLRHVAHDLLTLAMAAAVATATGLLVHAGLADKAPPALVLPIGGIAVLAVYGTTLMMACACRGLTKARHAATAAGQDASPLELFCPLVIRSASRVISRFDRGKTSDPDTADAQSARQGAVGTDVPLGGAHQ</sequence>
<reference evidence="10" key="1">
    <citation type="submission" date="2023-02" db="EMBL/GenBank/DDBJ databases">
        <title>Actinomadura rubrobrunea NBRC 14622.</title>
        <authorList>
            <person name="Ichikawa N."/>
            <person name="Sato H."/>
            <person name="Tonouchi N."/>
        </authorList>
    </citation>
    <scope>NUCLEOTIDE SEQUENCE</scope>
    <source>
        <strain evidence="10">NBRC 14622</strain>
    </source>
</reference>
<feature type="region of interest" description="Disordered" evidence="8">
    <location>
        <begin position="544"/>
        <end position="575"/>
    </location>
</feature>
<evidence type="ECO:0000256" key="4">
    <source>
        <dbReference type="ARBA" id="ARBA00022960"/>
    </source>
</evidence>
<dbReference type="AlphaFoldDB" id="A0A9W6PP78"/>
<evidence type="ECO:0000256" key="7">
    <source>
        <dbReference type="ARBA" id="ARBA00023136"/>
    </source>
</evidence>
<dbReference type="Pfam" id="PF03023">
    <property type="entry name" value="MurJ"/>
    <property type="match status" value="1"/>
</dbReference>
<dbReference type="EMBL" id="BSRZ01000001">
    <property type="protein sequence ID" value="GLW61990.1"/>
    <property type="molecule type" value="Genomic_DNA"/>
</dbReference>
<proteinExistence type="predicted"/>
<comment type="subcellular location">
    <subcellularLocation>
        <location evidence="1">Cell membrane</location>
        <topology evidence="1">Multi-pass membrane protein</topology>
    </subcellularLocation>
</comment>
<gene>
    <name evidence="10" type="ORF">Arub01_02340</name>
</gene>
<evidence type="ECO:0000256" key="6">
    <source>
        <dbReference type="ARBA" id="ARBA00022989"/>
    </source>
</evidence>
<keyword evidence="7 9" id="KW-0472">Membrane</keyword>
<evidence type="ECO:0000256" key="5">
    <source>
        <dbReference type="ARBA" id="ARBA00022984"/>
    </source>
</evidence>
<dbReference type="PANTHER" id="PTHR47019">
    <property type="entry name" value="LIPID II FLIPPASE MURJ"/>
    <property type="match status" value="1"/>
</dbReference>
<dbReference type="GO" id="GO:0034204">
    <property type="term" value="P:lipid translocation"/>
    <property type="evidence" value="ECO:0007669"/>
    <property type="project" value="TreeGrafter"/>
</dbReference>